<gene>
    <name evidence="2" type="ORF">BP5553_04433</name>
</gene>
<dbReference type="RefSeq" id="XP_031869656.1">
    <property type="nucleotide sequence ID" value="XM_032013056.1"/>
</dbReference>
<proteinExistence type="predicted"/>
<name>A0A370TN96_9HELO</name>
<reference evidence="2 3" key="1">
    <citation type="journal article" date="2018" name="IMA Fungus">
        <title>IMA Genome-F 9: Draft genome sequence of Annulohypoxylon stygium, Aspergillus mulundensis, Berkeleyomyces basicola (syn. Thielaviopsis basicola), Ceratocystis smalleyi, two Cercospora beticola strains, Coleophoma cylindrospora, Fusarium fracticaudum, Phialophora cf. hyalina, and Morchella septimelata.</title>
        <authorList>
            <person name="Wingfield B.D."/>
            <person name="Bills G.F."/>
            <person name="Dong Y."/>
            <person name="Huang W."/>
            <person name="Nel W.J."/>
            <person name="Swalarsk-Parry B.S."/>
            <person name="Vaghefi N."/>
            <person name="Wilken P.M."/>
            <person name="An Z."/>
            <person name="de Beer Z.W."/>
            <person name="De Vos L."/>
            <person name="Chen L."/>
            <person name="Duong T.A."/>
            <person name="Gao Y."/>
            <person name="Hammerbacher A."/>
            <person name="Kikkert J.R."/>
            <person name="Li Y."/>
            <person name="Li H."/>
            <person name="Li K."/>
            <person name="Li Q."/>
            <person name="Liu X."/>
            <person name="Ma X."/>
            <person name="Naidoo K."/>
            <person name="Pethybridge S.J."/>
            <person name="Sun J."/>
            <person name="Steenkamp E.T."/>
            <person name="van der Nest M.A."/>
            <person name="van Wyk S."/>
            <person name="Wingfield M.J."/>
            <person name="Xiong C."/>
            <person name="Yue Q."/>
            <person name="Zhang X."/>
        </authorList>
    </citation>
    <scope>NUCLEOTIDE SEQUENCE [LARGE SCALE GENOMIC DNA]</scope>
    <source>
        <strain evidence="2 3">BP 5553</strain>
    </source>
</reference>
<dbReference type="Proteomes" id="UP000254866">
    <property type="component" value="Unassembled WGS sequence"/>
</dbReference>
<accession>A0A370TN96</accession>
<sequence length="268" mass="29757">MCVRIIIHHPESCGHRAVHIECCKTKFIPKSWQSSAYVMEYPVIRQITVNVGWECENCDIYLDDSTREKAYSSLVKATMPGGDATLRAIATISASTMTKVPEIVEVASVLDKDHAYIPGSLTLDRRPPVMCRIFSDNDTIYTAYGQPDPQEENPNQSELDGAIEDGVRAAEVEDTCLAGETSQPSAWHRQAKHRHQAALAVASSHGIKMPPPASLDIRTEFLGEGQAKNCDWGMEKRSVFKALRASSTESRSRRLARRNALIEKKNSN</sequence>
<dbReference type="GeneID" id="43597282"/>
<comment type="caution">
    <text evidence="2">The sequence shown here is derived from an EMBL/GenBank/DDBJ whole genome shotgun (WGS) entry which is preliminary data.</text>
</comment>
<dbReference type="EMBL" id="NPIC01000003">
    <property type="protein sequence ID" value="RDL37000.1"/>
    <property type="molecule type" value="Genomic_DNA"/>
</dbReference>
<organism evidence="2 3">
    <name type="scientific">Venustampulla echinocandica</name>
    <dbReference type="NCBI Taxonomy" id="2656787"/>
    <lineage>
        <taxon>Eukaryota</taxon>
        <taxon>Fungi</taxon>
        <taxon>Dikarya</taxon>
        <taxon>Ascomycota</taxon>
        <taxon>Pezizomycotina</taxon>
        <taxon>Leotiomycetes</taxon>
        <taxon>Helotiales</taxon>
        <taxon>Pleuroascaceae</taxon>
        <taxon>Venustampulla</taxon>
    </lineage>
</organism>
<evidence type="ECO:0000313" key="3">
    <source>
        <dbReference type="Proteomes" id="UP000254866"/>
    </source>
</evidence>
<protein>
    <submittedName>
        <fullName evidence="2">Uncharacterized protein</fullName>
    </submittedName>
</protein>
<evidence type="ECO:0000313" key="2">
    <source>
        <dbReference type="EMBL" id="RDL37000.1"/>
    </source>
</evidence>
<evidence type="ECO:0000256" key="1">
    <source>
        <dbReference type="SAM" id="MobiDB-lite"/>
    </source>
</evidence>
<feature type="region of interest" description="Disordered" evidence="1">
    <location>
        <begin position="245"/>
        <end position="268"/>
    </location>
</feature>
<keyword evidence="3" id="KW-1185">Reference proteome</keyword>
<dbReference type="AlphaFoldDB" id="A0A370TN96"/>